<evidence type="ECO:0000313" key="3">
    <source>
        <dbReference type="Proteomes" id="UP000627781"/>
    </source>
</evidence>
<evidence type="ECO:0000313" key="2">
    <source>
        <dbReference type="EMBL" id="MBD7910887.1"/>
    </source>
</evidence>
<dbReference type="Gene3D" id="1.25.40.10">
    <property type="entry name" value="Tetratricopeptide repeat domain"/>
    <property type="match status" value="1"/>
</dbReference>
<dbReference type="InterPro" id="IPR011990">
    <property type="entry name" value="TPR-like_helical_dom_sf"/>
</dbReference>
<protein>
    <submittedName>
        <fullName evidence="2">Helix-turn-helix transcriptional regulator</fullName>
    </submittedName>
</protein>
<keyword evidence="3" id="KW-1185">Reference proteome</keyword>
<dbReference type="PROSITE" id="PS50943">
    <property type="entry name" value="HTH_CROC1"/>
    <property type="match status" value="1"/>
</dbReference>
<reference evidence="2 3" key="1">
    <citation type="submission" date="2020-08" db="EMBL/GenBank/DDBJ databases">
        <title>A Genomic Blueprint of the Chicken Gut Microbiome.</title>
        <authorList>
            <person name="Gilroy R."/>
            <person name="Ravi A."/>
            <person name="Getino M."/>
            <person name="Pursley I."/>
            <person name="Horton D.L."/>
            <person name="Alikhan N.-F."/>
            <person name="Baker D."/>
            <person name="Gharbi K."/>
            <person name="Hall N."/>
            <person name="Watson M."/>
            <person name="Adriaenssens E.M."/>
            <person name="Foster-Nyarko E."/>
            <person name="Jarju S."/>
            <person name="Secka A."/>
            <person name="Antonio M."/>
            <person name="Oren A."/>
            <person name="Chaudhuri R."/>
            <person name="La Ragione R.M."/>
            <person name="Hildebrand F."/>
            <person name="Pallen M.J."/>
        </authorList>
    </citation>
    <scope>NUCLEOTIDE SEQUENCE [LARGE SCALE GENOMIC DNA]</scope>
    <source>
        <strain evidence="2 3">Sa3CVN1</strain>
    </source>
</reference>
<dbReference type="Proteomes" id="UP000627781">
    <property type="component" value="Unassembled WGS sequence"/>
</dbReference>
<dbReference type="SMART" id="SM00530">
    <property type="entry name" value="HTH_XRE"/>
    <property type="match status" value="1"/>
</dbReference>
<dbReference type="Pfam" id="PF01381">
    <property type="entry name" value="HTH_3"/>
    <property type="match status" value="1"/>
</dbReference>
<organism evidence="2 3">
    <name type="scientific">Clostridium cibarium</name>
    <dbReference type="NCBI Taxonomy" id="2762247"/>
    <lineage>
        <taxon>Bacteria</taxon>
        <taxon>Bacillati</taxon>
        <taxon>Bacillota</taxon>
        <taxon>Clostridia</taxon>
        <taxon>Eubacteriales</taxon>
        <taxon>Clostridiaceae</taxon>
        <taxon>Clostridium</taxon>
    </lineage>
</organism>
<dbReference type="PANTHER" id="PTHR37038:SF14">
    <property type="entry name" value="TRANSCRIPTIONAL ACTIVATOR"/>
    <property type="match status" value="1"/>
</dbReference>
<dbReference type="SUPFAM" id="SSF47413">
    <property type="entry name" value="lambda repressor-like DNA-binding domains"/>
    <property type="match status" value="1"/>
</dbReference>
<dbReference type="RefSeq" id="WP_143317822.1">
    <property type="nucleotide sequence ID" value="NZ_JACSRA010000007.1"/>
</dbReference>
<comment type="caution">
    <text evidence="2">The sequence shown here is derived from an EMBL/GenBank/DDBJ whole genome shotgun (WGS) entry which is preliminary data.</text>
</comment>
<name>A0ABR8PRV4_9CLOT</name>
<dbReference type="InterPro" id="IPR053163">
    <property type="entry name" value="HTH-type_regulator_Rgg"/>
</dbReference>
<sequence length="271" mass="31800">MDSVGGKIRKVRKVRGYSQQSLSDGICSQSELSKIENNQLLPSADLCYKIANKLDINISELLDDNLQGIEIYKFKNLTELYYMRKFEECLNIIETLDKESLLKYEQLVSYLKGGCYYHLKKDLKEATKLLENGLFMTYTEFKLNPMPIEIHFINLLGVLYAENNNNMADTYLSKCLILIQKNLYQDIHYINFSKCYYNIAKYHLIKKRLIEAENAASKGIEWCLKNQTLYNLLDLYNLFIEIYNKSDKQKLSSKMQRLARALTSIYKIYKI</sequence>
<dbReference type="InterPro" id="IPR001387">
    <property type="entry name" value="Cro/C1-type_HTH"/>
</dbReference>
<dbReference type="InterPro" id="IPR010982">
    <property type="entry name" value="Lambda_DNA-bd_dom_sf"/>
</dbReference>
<feature type="domain" description="HTH cro/C1-type" evidence="1">
    <location>
        <begin position="8"/>
        <end position="61"/>
    </location>
</feature>
<dbReference type="EMBL" id="JACSRA010000007">
    <property type="protein sequence ID" value="MBD7910887.1"/>
    <property type="molecule type" value="Genomic_DNA"/>
</dbReference>
<gene>
    <name evidence="2" type="ORF">H9661_05910</name>
</gene>
<dbReference type="CDD" id="cd00093">
    <property type="entry name" value="HTH_XRE"/>
    <property type="match status" value="1"/>
</dbReference>
<dbReference type="PANTHER" id="PTHR37038">
    <property type="entry name" value="TRANSCRIPTIONAL REGULATOR-RELATED"/>
    <property type="match status" value="1"/>
</dbReference>
<accession>A0ABR8PRV4</accession>
<proteinExistence type="predicted"/>
<evidence type="ECO:0000259" key="1">
    <source>
        <dbReference type="PROSITE" id="PS50943"/>
    </source>
</evidence>